<evidence type="ECO:0000313" key="2">
    <source>
        <dbReference type="Proteomes" id="UP000176998"/>
    </source>
</evidence>
<reference evidence="1 2" key="1">
    <citation type="submission" date="2016-09" db="EMBL/GenBank/DDBJ databases">
        <authorList>
            <person name="Capua I."/>
            <person name="De Benedictis P."/>
            <person name="Joannis T."/>
            <person name="Lombin L.H."/>
            <person name="Cattoli G."/>
        </authorList>
    </citation>
    <scope>NUCLEOTIDE SEQUENCE [LARGE SCALE GENOMIC DNA]</scope>
    <source>
        <strain evidence="1 2">IMI 309357</strain>
    </source>
</reference>
<dbReference type="Proteomes" id="UP000176998">
    <property type="component" value="Unassembled WGS sequence"/>
</dbReference>
<gene>
    <name evidence="1" type="ORF">CORC01_04395</name>
</gene>
<evidence type="ECO:0000313" key="1">
    <source>
        <dbReference type="EMBL" id="OHF00206.1"/>
    </source>
</evidence>
<organism evidence="1 2">
    <name type="scientific">Colletotrichum orchidophilum</name>
    <dbReference type="NCBI Taxonomy" id="1209926"/>
    <lineage>
        <taxon>Eukaryota</taxon>
        <taxon>Fungi</taxon>
        <taxon>Dikarya</taxon>
        <taxon>Ascomycota</taxon>
        <taxon>Pezizomycotina</taxon>
        <taxon>Sordariomycetes</taxon>
        <taxon>Hypocreomycetidae</taxon>
        <taxon>Glomerellales</taxon>
        <taxon>Glomerellaceae</taxon>
        <taxon>Colletotrichum</taxon>
    </lineage>
</organism>
<name>A0A1G4BFS6_9PEZI</name>
<sequence length="126" mass="13793">MRELACLNNVMPQHKHLPARGVVREHVTESSPLRGNQRKWCSIAAQQDAGTSSPFSFDIGLYCKRDKLSCTGSKPHRQWGSGRGDLPPQLASHLARICGRRMTPDDGSDAAAAVVTLARKTCRLQA</sequence>
<protein>
    <submittedName>
        <fullName evidence="1">Uncharacterized protein</fullName>
    </submittedName>
</protein>
<keyword evidence="2" id="KW-1185">Reference proteome</keyword>
<accession>A0A1G4BFS6</accession>
<proteinExistence type="predicted"/>
<dbReference type="RefSeq" id="XP_022477350.1">
    <property type="nucleotide sequence ID" value="XM_022616042.1"/>
</dbReference>
<comment type="caution">
    <text evidence="1">The sequence shown here is derived from an EMBL/GenBank/DDBJ whole genome shotgun (WGS) entry which is preliminary data.</text>
</comment>
<dbReference type="EMBL" id="MJBS01000029">
    <property type="protein sequence ID" value="OHF00206.1"/>
    <property type="molecule type" value="Genomic_DNA"/>
</dbReference>
<dbReference type="GeneID" id="34557552"/>
<dbReference type="AlphaFoldDB" id="A0A1G4BFS6"/>